<dbReference type="Proteomes" id="UP000504606">
    <property type="component" value="Unplaced"/>
</dbReference>
<evidence type="ECO:0000313" key="4">
    <source>
        <dbReference type="RefSeq" id="XP_026287743.1"/>
    </source>
</evidence>
<keyword evidence="3" id="KW-1185">Reference proteome</keyword>
<dbReference type="SMART" id="SM00868">
    <property type="entry name" value="zf-AD"/>
    <property type="match status" value="1"/>
</dbReference>
<feature type="binding site" evidence="1">
    <location>
        <position position="64"/>
    </location>
    <ligand>
        <name>Zn(2+)</name>
        <dbReference type="ChEBI" id="CHEBI:29105"/>
    </ligand>
</feature>
<dbReference type="SUPFAM" id="SSF57716">
    <property type="entry name" value="Glucocorticoid receptor-like (DNA-binding domain)"/>
    <property type="match status" value="1"/>
</dbReference>
<dbReference type="Gene3D" id="3.40.1800.20">
    <property type="match status" value="1"/>
</dbReference>
<protein>
    <submittedName>
        <fullName evidence="4">Uncharacterized protein LOC113213036 isoform X3</fullName>
    </submittedName>
</protein>
<reference evidence="4" key="1">
    <citation type="submission" date="2025-08" db="UniProtKB">
        <authorList>
            <consortium name="RefSeq"/>
        </authorList>
    </citation>
    <scope>IDENTIFICATION</scope>
    <source>
        <tissue evidence="4">Whole organism</tissue>
    </source>
</reference>
<organism evidence="3 4">
    <name type="scientific">Frankliniella occidentalis</name>
    <name type="common">Western flower thrips</name>
    <name type="synonym">Euthrips occidentalis</name>
    <dbReference type="NCBI Taxonomy" id="133901"/>
    <lineage>
        <taxon>Eukaryota</taxon>
        <taxon>Metazoa</taxon>
        <taxon>Ecdysozoa</taxon>
        <taxon>Arthropoda</taxon>
        <taxon>Hexapoda</taxon>
        <taxon>Insecta</taxon>
        <taxon>Pterygota</taxon>
        <taxon>Neoptera</taxon>
        <taxon>Paraneoptera</taxon>
        <taxon>Thysanoptera</taxon>
        <taxon>Terebrantia</taxon>
        <taxon>Thripoidea</taxon>
        <taxon>Thripidae</taxon>
        <taxon>Frankliniella</taxon>
    </lineage>
</organism>
<sequence>MEMIYEIDSNDILDKCRLCLTDSSSMQDLLVPNSSHVNEVLLDKISDSLSIIISDFENLPSKVCNGCCEQVERAYDFKKKCLAVDSLLRNHGKLKQKERRQALTLPHNVAPASDIFSNTESFGVSTECASIPSTSTVSVIKYLQIKKVGFAMKECIRLEIDINVKCVKSPMSQALLMLPISESTQVNDPISV</sequence>
<keyword evidence="1" id="KW-0863">Zinc-finger</keyword>
<name>A0A6J1T389_FRAOC</name>
<dbReference type="PANTHER" id="PTHR39942:SF1">
    <property type="entry name" value="BCDNA.LD26519-RELATED"/>
    <property type="match status" value="1"/>
</dbReference>
<feature type="binding site" evidence="1">
    <location>
        <position position="16"/>
    </location>
    <ligand>
        <name>Zn(2+)</name>
        <dbReference type="ChEBI" id="CHEBI:29105"/>
    </ligand>
</feature>
<dbReference type="GO" id="GO:0008270">
    <property type="term" value="F:zinc ion binding"/>
    <property type="evidence" value="ECO:0007669"/>
    <property type="project" value="UniProtKB-UniRule"/>
</dbReference>
<evidence type="ECO:0000256" key="1">
    <source>
        <dbReference type="PROSITE-ProRule" id="PRU01263"/>
    </source>
</evidence>
<evidence type="ECO:0000313" key="3">
    <source>
        <dbReference type="Proteomes" id="UP000504606"/>
    </source>
</evidence>
<dbReference type="Pfam" id="PF07776">
    <property type="entry name" value="zf-AD"/>
    <property type="match status" value="1"/>
</dbReference>
<accession>A0A6J1T389</accession>
<dbReference type="InterPro" id="IPR012934">
    <property type="entry name" value="Znf_AD"/>
</dbReference>
<keyword evidence="1" id="KW-0479">Metal-binding</keyword>
<dbReference type="AlphaFoldDB" id="A0A6J1T389"/>
<feature type="domain" description="ZAD" evidence="2">
    <location>
        <begin position="14"/>
        <end position="91"/>
    </location>
</feature>
<proteinExistence type="predicted"/>
<feature type="binding site" evidence="1">
    <location>
        <position position="19"/>
    </location>
    <ligand>
        <name>Zn(2+)</name>
        <dbReference type="ChEBI" id="CHEBI:29105"/>
    </ligand>
</feature>
<feature type="binding site" evidence="1">
    <location>
        <position position="67"/>
    </location>
    <ligand>
        <name>Zn(2+)</name>
        <dbReference type="ChEBI" id="CHEBI:29105"/>
    </ligand>
</feature>
<dbReference type="GeneID" id="113213036"/>
<dbReference type="GO" id="GO:0005634">
    <property type="term" value="C:nucleus"/>
    <property type="evidence" value="ECO:0007669"/>
    <property type="project" value="InterPro"/>
</dbReference>
<dbReference type="RefSeq" id="XP_026287743.1">
    <property type="nucleotide sequence ID" value="XM_026431958.2"/>
</dbReference>
<dbReference type="PANTHER" id="PTHR39942">
    <property type="entry name" value="BCDNA.LD26519-RELATED"/>
    <property type="match status" value="1"/>
</dbReference>
<dbReference type="PROSITE" id="PS51915">
    <property type="entry name" value="ZAD"/>
    <property type="match status" value="1"/>
</dbReference>
<gene>
    <name evidence="4" type="primary">LOC113213036</name>
</gene>
<evidence type="ECO:0000259" key="2">
    <source>
        <dbReference type="PROSITE" id="PS51915"/>
    </source>
</evidence>
<keyword evidence="1" id="KW-0862">Zinc</keyword>